<dbReference type="AlphaFoldDB" id="A0AA39I8L1"/>
<accession>A0AA39I8L1</accession>
<reference evidence="3" key="1">
    <citation type="submission" date="2023-06" db="EMBL/GenBank/DDBJ databases">
        <title>Genomic analysis of the entomopathogenic nematode Steinernema hermaphroditum.</title>
        <authorList>
            <person name="Schwarz E.M."/>
            <person name="Heppert J.K."/>
            <person name="Baniya A."/>
            <person name="Schwartz H.T."/>
            <person name="Tan C.-H."/>
            <person name="Antoshechkin I."/>
            <person name="Sternberg P.W."/>
            <person name="Goodrich-Blair H."/>
            <person name="Dillman A.R."/>
        </authorList>
    </citation>
    <scope>NUCLEOTIDE SEQUENCE</scope>
    <source>
        <strain evidence="3">PS9179</strain>
        <tissue evidence="3">Whole animal</tissue>
    </source>
</reference>
<keyword evidence="2" id="KW-0732">Signal</keyword>
<organism evidence="3 4">
    <name type="scientific">Steinernema hermaphroditum</name>
    <dbReference type="NCBI Taxonomy" id="289476"/>
    <lineage>
        <taxon>Eukaryota</taxon>
        <taxon>Metazoa</taxon>
        <taxon>Ecdysozoa</taxon>
        <taxon>Nematoda</taxon>
        <taxon>Chromadorea</taxon>
        <taxon>Rhabditida</taxon>
        <taxon>Tylenchina</taxon>
        <taxon>Panagrolaimomorpha</taxon>
        <taxon>Strongyloidoidea</taxon>
        <taxon>Steinernematidae</taxon>
        <taxon>Steinernema</taxon>
    </lineage>
</organism>
<keyword evidence="4" id="KW-1185">Reference proteome</keyword>
<sequence length="100" mass="10958">MFGRLLSIVIFALIFINSMVGALESNSKETTPRAKRNDVLETTTIPIGAKRAAVPQSTTVFPREKRMVAPEFTTTSIPPMAKRGWDQATTTATTIPLPRP</sequence>
<dbReference type="EMBL" id="JAUCMV010000002">
    <property type="protein sequence ID" value="KAK0419070.1"/>
    <property type="molecule type" value="Genomic_DNA"/>
</dbReference>
<evidence type="ECO:0000256" key="2">
    <source>
        <dbReference type="SAM" id="SignalP"/>
    </source>
</evidence>
<dbReference type="Proteomes" id="UP001175271">
    <property type="component" value="Unassembled WGS sequence"/>
</dbReference>
<feature type="region of interest" description="Disordered" evidence="1">
    <location>
        <begin position="71"/>
        <end position="100"/>
    </location>
</feature>
<proteinExistence type="predicted"/>
<name>A0AA39I8L1_9BILA</name>
<feature type="chain" id="PRO_5041288148" evidence="2">
    <location>
        <begin position="23"/>
        <end position="100"/>
    </location>
</feature>
<evidence type="ECO:0000313" key="4">
    <source>
        <dbReference type="Proteomes" id="UP001175271"/>
    </source>
</evidence>
<protein>
    <submittedName>
        <fullName evidence="3">Uncharacterized protein</fullName>
    </submittedName>
</protein>
<evidence type="ECO:0000313" key="3">
    <source>
        <dbReference type="EMBL" id="KAK0419070.1"/>
    </source>
</evidence>
<feature type="signal peptide" evidence="2">
    <location>
        <begin position="1"/>
        <end position="22"/>
    </location>
</feature>
<comment type="caution">
    <text evidence="3">The sequence shown here is derived from an EMBL/GenBank/DDBJ whole genome shotgun (WGS) entry which is preliminary data.</text>
</comment>
<gene>
    <name evidence="3" type="ORF">QR680_013937</name>
</gene>
<evidence type="ECO:0000256" key="1">
    <source>
        <dbReference type="SAM" id="MobiDB-lite"/>
    </source>
</evidence>